<dbReference type="Proteomes" id="UP000566819">
    <property type="component" value="Unassembled WGS sequence"/>
</dbReference>
<keyword evidence="2" id="KW-1185">Reference proteome</keyword>
<dbReference type="Gene3D" id="1.20.5.340">
    <property type="match status" value="1"/>
</dbReference>
<dbReference type="AlphaFoldDB" id="A0A8H4R9X8"/>
<evidence type="ECO:0000313" key="1">
    <source>
        <dbReference type="EMBL" id="KAF4626239.1"/>
    </source>
</evidence>
<protein>
    <submittedName>
        <fullName evidence="1">Uncharacterized protein</fullName>
    </submittedName>
</protein>
<proteinExistence type="predicted"/>
<organism evidence="1 2">
    <name type="scientific">Cudoniella acicularis</name>
    <dbReference type="NCBI Taxonomy" id="354080"/>
    <lineage>
        <taxon>Eukaryota</taxon>
        <taxon>Fungi</taxon>
        <taxon>Dikarya</taxon>
        <taxon>Ascomycota</taxon>
        <taxon>Pezizomycotina</taxon>
        <taxon>Leotiomycetes</taxon>
        <taxon>Helotiales</taxon>
        <taxon>Tricladiaceae</taxon>
        <taxon>Cudoniella</taxon>
    </lineage>
</organism>
<dbReference type="Gene3D" id="1.25.40.20">
    <property type="entry name" value="Ankyrin repeat-containing domain"/>
    <property type="match status" value="1"/>
</dbReference>
<evidence type="ECO:0000313" key="2">
    <source>
        <dbReference type="Proteomes" id="UP000566819"/>
    </source>
</evidence>
<reference evidence="1 2" key="1">
    <citation type="submission" date="2020-03" db="EMBL/GenBank/DDBJ databases">
        <title>Draft Genome Sequence of Cudoniella acicularis.</title>
        <authorList>
            <person name="Buettner E."/>
            <person name="Kellner H."/>
        </authorList>
    </citation>
    <scope>NUCLEOTIDE SEQUENCE [LARGE SCALE GENOMIC DNA]</scope>
    <source>
        <strain evidence="1 2">DSM 108380</strain>
    </source>
</reference>
<comment type="caution">
    <text evidence="1">The sequence shown here is derived from an EMBL/GenBank/DDBJ whole genome shotgun (WGS) entry which is preliminary data.</text>
</comment>
<dbReference type="EMBL" id="JAAMPI010001193">
    <property type="protein sequence ID" value="KAF4626239.1"/>
    <property type="molecule type" value="Genomic_DNA"/>
</dbReference>
<accession>A0A8H4R9X8</accession>
<sequence>MWTTPNIKNKDSHGLLRISIANDSPNVTIVLLNAGLPITSESLKVVASRFERGEVIIGLLLERDTAFEIIEAVIEKVFTKQIIAERFDKDVMTLLLYGRGSTITITDEIVRAAVGNARCSLEVMKLLLEKRGSQFNISQEVIMATARNSSSGTAVLGLLLGKRRQEIEITEEVIETAEAHWDSHGIRLLLKELRRPFKITQTVLKKAARNEVDSTNVIKLFLGNGGNKLKISEEVMVAAVKNFECGIELIDMLLKEYSGHFKIIEALVEAVAGSWDRDKKMRMLLEKAGNELLLDERPGEIKITDEVLVTAAENEEHLEQMMELLLREESWDAEKLIMLLFKKWGNSLSITEKVLETAAANENSEKILILLLKKGAENFEVDIKVTEGILQAAAENEIYGLEVMKFLLTHCPTQSSITEEVLKAAAANEKLGKELIELLLEHGIVVFSDAVVATAAAHGQEDVLQTLGD</sequence>
<dbReference type="OrthoDB" id="7464126at2759"/>
<dbReference type="InterPro" id="IPR055530">
    <property type="entry name" value="DUF7104"/>
</dbReference>
<gene>
    <name evidence="1" type="ORF">G7Y89_g11920</name>
</gene>
<dbReference type="InterPro" id="IPR036770">
    <property type="entry name" value="Ankyrin_rpt-contain_sf"/>
</dbReference>
<name>A0A8H4R9X8_9HELO</name>
<dbReference type="Pfam" id="PF23397">
    <property type="entry name" value="DUF7104"/>
    <property type="match status" value="9"/>
</dbReference>